<dbReference type="EMBL" id="ML978126">
    <property type="protein sequence ID" value="KAF2099085.1"/>
    <property type="molecule type" value="Genomic_DNA"/>
</dbReference>
<dbReference type="AlphaFoldDB" id="A0A9P4M6P2"/>
<evidence type="ECO:0000313" key="2">
    <source>
        <dbReference type="Proteomes" id="UP000799772"/>
    </source>
</evidence>
<proteinExistence type="predicted"/>
<organism evidence="1 2">
    <name type="scientific">Rhizodiscina lignyota</name>
    <dbReference type="NCBI Taxonomy" id="1504668"/>
    <lineage>
        <taxon>Eukaryota</taxon>
        <taxon>Fungi</taxon>
        <taxon>Dikarya</taxon>
        <taxon>Ascomycota</taxon>
        <taxon>Pezizomycotina</taxon>
        <taxon>Dothideomycetes</taxon>
        <taxon>Pleosporomycetidae</taxon>
        <taxon>Aulographales</taxon>
        <taxon>Rhizodiscinaceae</taxon>
        <taxon>Rhizodiscina</taxon>
    </lineage>
</organism>
<reference evidence="1" key="1">
    <citation type="journal article" date="2020" name="Stud. Mycol.">
        <title>101 Dothideomycetes genomes: a test case for predicting lifestyles and emergence of pathogens.</title>
        <authorList>
            <person name="Haridas S."/>
            <person name="Albert R."/>
            <person name="Binder M."/>
            <person name="Bloem J."/>
            <person name="Labutti K."/>
            <person name="Salamov A."/>
            <person name="Andreopoulos B."/>
            <person name="Baker S."/>
            <person name="Barry K."/>
            <person name="Bills G."/>
            <person name="Bluhm B."/>
            <person name="Cannon C."/>
            <person name="Castanera R."/>
            <person name="Culley D."/>
            <person name="Daum C."/>
            <person name="Ezra D."/>
            <person name="Gonzalez J."/>
            <person name="Henrissat B."/>
            <person name="Kuo A."/>
            <person name="Liang C."/>
            <person name="Lipzen A."/>
            <person name="Lutzoni F."/>
            <person name="Magnuson J."/>
            <person name="Mondo S."/>
            <person name="Nolan M."/>
            <person name="Ohm R."/>
            <person name="Pangilinan J."/>
            <person name="Park H.-J."/>
            <person name="Ramirez L."/>
            <person name="Alfaro M."/>
            <person name="Sun H."/>
            <person name="Tritt A."/>
            <person name="Yoshinaga Y."/>
            <person name="Zwiers L.-H."/>
            <person name="Turgeon B."/>
            <person name="Goodwin S."/>
            <person name="Spatafora J."/>
            <person name="Crous P."/>
            <person name="Grigoriev I."/>
        </authorList>
    </citation>
    <scope>NUCLEOTIDE SEQUENCE</scope>
    <source>
        <strain evidence="1">CBS 133067</strain>
    </source>
</reference>
<accession>A0A9P4M6P2</accession>
<protein>
    <submittedName>
        <fullName evidence="1">Uncharacterized protein</fullName>
    </submittedName>
</protein>
<name>A0A9P4M6P2_9PEZI</name>
<sequence>MDSNIRGDTYIAGPDDFPTPDKIRNIILGYRGQFEESERSIKTILEVLQLRPAAIDLDINPLLASRALYDLLGAIDKARPFLNQTLASEPTSYNNSLQQFAIDSDIPIAKKKHMTTLLNYNHAMHQRRMIQVRFEDKLRSVLTSVVTALQPYLEQVQSGRQDCSEHQVSAYCGATEAKQLEIIHELGKSLVVLQQPDGDPSPMERSVFAVGLRRIMRLRMWDLDEIFLKNRAELDDCLVALNQLSPPAQAAGTEVE</sequence>
<comment type="caution">
    <text evidence="1">The sequence shown here is derived from an EMBL/GenBank/DDBJ whole genome shotgun (WGS) entry which is preliminary data.</text>
</comment>
<keyword evidence="2" id="KW-1185">Reference proteome</keyword>
<dbReference type="Proteomes" id="UP000799772">
    <property type="component" value="Unassembled WGS sequence"/>
</dbReference>
<evidence type="ECO:0000313" key="1">
    <source>
        <dbReference type="EMBL" id="KAF2099085.1"/>
    </source>
</evidence>
<gene>
    <name evidence="1" type="ORF">NA57DRAFT_76320</name>
</gene>